<keyword evidence="5" id="KW-0547">Nucleotide-binding</keyword>
<proteinExistence type="predicted"/>
<evidence type="ECO:0000256" key="5">
    <source>
        <dbReference type="ARBA" id="ARBA00022741"/>
    </source>
</evidence>
<gene>
    <name evidence="10" type="ORF">ACFP0N_11595</name>
</gene>
<evidence type="ECO:0000256" key="8">
    <source>
        <dbReference type="ARBA" id="ARBA00023211"/>
    </source>
</evidence>
<dbReference type="PANTHER" id="PTHR11118:SF1">
    <property type="entry name" value="RNA-SPLICING LIGASE RTCB HOMOLOG"/>
    <property type="match status" value="1"/>
</dbReference>
<protein>
    <recommendedName>
        <fullName evidence="2">3'-phosphate/5'-hydroxy nucleic acid ligase</fullName>
        <ecNumber evidence="2">6.5.1.8</ecNumber>
    </recommendedName>
</protein>
<accession>A0ABW1EV09</accession>
<dbReference type="EC" id="6.5.1.8" evidence="2"/>
<evidence type="ECO:0000256" key="1">
    <source>
        <dbReference type="ARBA" id="ARBA00001936"/>
    </source>
</evidence>
<evidence type="ECO:0000256" key="7">
    <source>
        <dbReference type="ARBA" id="ARBA00023134"/>
    </source>
</evidence>
<keyword evidence="8" id="KW-0464">Manganese</keyword>
<dbReference type="SUPFAM" id="SSF103365">
    <property type="entry name" value="Hypothetical protein PH1602"/>
    <property type="match status" value="1"/>
</dbReference>
<evidence type="ECO:0000256" key="9">
    <source>
        <dbReference type="ARBA" id="ARBA00047746"/>
    </source>
</evidence>
<keyword evidence="6" id="KW-0692">RNA repair</keyword>
<keyword evidence="7" id="KW-0342">GTP-binding</keyword>
<dbReference type="PANTHER" id="PTHR11118">
    <property type="entry name" value="RNA-SPLICING LIGASE RTCB HOMOLOG"/>
    <property type="match status" value="1"/>
</dbReference>
<keyword evidence="4" id="KW-0479">Metal-binding</keyword>
<name>A0ABW1EV09_9ACTN</name>
<dbReference type="Proteomes" id="UP001596067">
    <property type="component" value="Unassembled WGS sequence"/>
</dbReference>
<sequence length="207" mass="21922">MEIALVQESPYRFRIERREQMHVPGVVFASRELLPQAAGDKALEQVANVATLPGIVRASFAMPDVHWGYGFPIGGVAATDADDGGVVSPGGVGFDISCGVRLLAAGIDRAELGHDRLRRLMDILDRTTPRGMGGGGLWKLSGTEELDDLLIGGARYAVEHGHGVPRDLDRCEDHGVLVGAAPGQVSSRAVERGLHQVGSLGSGNHFL</sequence>
<evidence type="ECO:0000313" key="11">
    <source>
        <dbReference type="Proteomes" id="UP001596067"/>
    </source>
</evidence>
<dbReference type="RefSeq" id="WP_313767698.1">
    <property type="nucleotide sequence ID" value="NZ_BAAAVH010000049.1"/>
</dbReference>
<dbReference type="EMBL" id="JBHSOD010000010">
    <property type="protein sequence ID" value="MFC5885614.1"/>
    <property type="molecule type" value="Genomic_DNA"/>
</dbReference>
<evidence type="ECO:0000256" key="2">
    <source>
        <dbReference type="ARBA" id="ARBA00012726"/>
    </source>
</evidence>
<comment type="caution">
    <text evidence="10">The sequence shown here is derived from an EMBL/GenBank/DDBJ whole genome shotgun (WGS) entry which is preliminary data.</text>
</comment>
<keyword evidence="3" id="KW-0436">Ligase</keyword>
<dbReference type="PROSITE" id="PS01288">
    <property type="entry name" value="UPF0027"/>
    <property type="match status" value="1"/>
</dbReference>
<dbReference type="InterPro" id="IPR001233">
    <property type="entry name" value="RtcB"/>
</dbReference>
<dbReference type="Pfam" id="PF01139">
    <property type="entry name" value="RtcB"/>
    <property type="match status" value="1"/>
</dbReference>
<dbReference type="Gene3D" id="3.90.1860.10">
    <property type="entry name" value="tRNA-splicing ligase RtcB"/>
    <property type="match status" value="1"/>
</dbReference>
<comment type="cofactor">
    <cofactor evidence="1">
        <name>Mn(2+)</name>
        <dbReference type="ChEBI" id="CHEBI:29035"/>
    </cofactor>
</comment>
<evidence type="ECO:0000256" key="6">
    <source>
        <dbReference type="ARBA" id="ARBA00022800"/>
    </source>
</evidence>
<dbReference type="InterPro" id="IPR036025">
    <property type="entry name" value="RtcB-like_sf"/>
</dbReference>
<organism evidence="10 11">
    <name type="scientific">Kitasatospora aburaviensis</name>
    <dbReference type="NCBI Taxonomy" id="67265"/>
    <lineage>
        <taxon>Bacteria</taxon>
        <taxon>Bacillati</taxon>
        <taxon>Actinomycetota</taxon>
        <taxon>Actinomycetes</taxon>
        <taxon>Kitasatosporales</taxon>
        <taxon>Streptomycetaceae</taxon>
        <taxon>Kitasatospora</taxon>
    </lineage>
</organism>
<evidence type="ECO:0000256" key="4">
    <source>
        <dbReference type="ARBA" id="ARBA00022723"/>
    </source>
</evidence>
<comment type="catalytic activity">
    <reaction evidence="9">
        <text>a 3'-end 3'-phospho-ribonucleotide-RNA + a 5'-end dephospho-ribonucleoside-RNA + GTP = a ribonucleotidyl-ribonucleotide-RNA + GMP + diphosphate</text>
        <dbReference type="Rhea" id="RHEA:68076"/>
        <dbReference type="Rhea" id="RHEA-COMP:10463"/>
        <dbReference type="Rhea" id="RHEA-COMP:13936"/>
        <dbReference type="Rhea" id="RHEA-COMP:17355"/>
        <dbReference type="ChEBI" id="CHEBI:33019"/>
        <dbReference type="ChEBI" id="CHEBI:37565"/>
        <dbReference type="ChEBI" id="CHEBI:58115"/>
        <dbReference type="ChEBI" id="CHEBI:83062"/>
        <dbReference type="ChEBI" id="CHEBI:138284"/>
        <dbReference type="ChEBI" id="CHEBI:173118"/>
        <dbReference type="EC" id="6.5.1.8"/>
    </reaction>
</comment>
<reference evidence="11" key="1">
    <citation type="journal article" date="2019" name="Int. J. Syst. Evol. Microbiol.">
        <title>The Global Catalogue of Microorganisms (GCM) 10K type strain sequencing project: providing services to taxonomists for standard genome sequencing and annotation.</title>
        <authorList>
            <consortium name="The Broad Institute Genomics Platform"/>
            <consortium name="The Broad Institute Genome Sequencing Center for Infectious Disease"/>
            <person name="Wu L."/>
            <person name="Ma J."/>
        </authorList>
    </citation>
    <scope>NUCLEOTIDE SEQUENCE [LARGE SCALE GENOMIC DNA]</scope>
    <source>
        <strain evidence="11">CGMCC 4.1469</strain>
    </source>
</reference>
<evidence type="ECO:0000313" key="10">
    <source>
        <dbReference type="EMBL" id="MFC5885614.1"/>
    </source>
</evidence>
<keyword evidence="11" id="KW-1185">Reference proteome</keyword>
<evidence type="ECO:0000256" key="3">
    <source>
        <dbReference type="ARBA" id="ARBA00022598"/>
    </source>
</evidence>